<evidence type="ECO:0008006" key="4">
    <source>
        <dbReference type="Google" id="ProtNLM"/>
    </source>
</evidence>
<sequence>MRMKRLIALGALCCAACGHSGAQGLGLSDDFTGPDGVIAAEGTPVQPGDKWIVTSGTLFRDNGTAWTGPPDESTGSEVFRMVSVVRGFNDLQMSLAMRVDAMSTTARTPAQDYDGAHIWVRYQSDVALYAVSVDRRDATMTIKKKCAGGTDNGGTYYDLNGFVHDVPIPFWEWQHITVTVRDHPDGSVHIDAARDGITMSAVDDGVGCAPLRGGGVGIRGDNAELRFADISVTSL</sequence>
<dbReference type="KEGG" id="msm:MSMEG_0479"/>
<organism evidence="2 3">
    <name type="scientific">Mycolicibacterium smegmatis (strain ATCC 700084 / mc(2)155)</name>
    <name type="common">Mycobacterium smegmatis</name>
    <dbReference type="NCBI Taxonomy" id="246196"/>
    <lineage>
        <taxon>Bacteria</taxon>
        <taxon>Bacillati</taxon>
        <taxon>Actinomycetota</taxon>
        <taxon>Actinomycetes</taxon>
        <taxon>Mycobacteriales</taxon>
        <taxon>Mycobacteriaceae</taxon>
        <taxon>Mycolicibacterium</taxon>
    </lineage>
</organism>
<dbReference type="OrthoDB" id="3871243at2"/>
<feature type="chain" id="PRO_5038396856" description="3-keto-disaccharide hydrolase domain-containing protein" evidence="1">
    <location>
        <begin position="23"/>
        <end position="235"/>
    </location>
</feature>
<evidence type="ECO:0000313" key="3">
    <source>
        <dbReference type="Proteomes" id="UP000000757"/>
    </source>
</evidence>
<dbReference type="PATRIC" id="fig|246196.19.peg.473"/>
<protein>
    <recommendedName>
        <fullName evidence="4">3-keto-disaccharide hydrolase domain-containing protein</fullName>
    </recommendedName>
</protein>
<evidence type="ECO:0000313" key="2">
    <source>
        <dbReference type="EMBL" id="ABK74182.1"/>
    </source>
</evidence>
<dbReference type="Proteomes" id="UP000000757">
    <property type="component" value="Chromosome"/>
</dbReference>
<dbReference type="AlphaFoldDB" id="A0QPQ4"/>
<gene>
    <name evidence="2" type="ordered locus">MSMEG_0479</name>
</gene>
<dbReference type="EMBL" id="CP000480">
    <property type="protein sequence ID" value="ABK74182.1"/>
    <property type="molecule type" value="Genomic_DNA"/>
</dbReference>
<keyword evidence="1" id="KW-0732">Signal</keyword>
<name>A0QPQ4_MYCS2</name>
<keyword evidence="3" id="KW-1185">Reference proteome</keyword>
<dbReference type="Gene3D" id="2.60.120.560">
    <property type="entry name" value="Exo-inulinase, domain 1"/>
    <property type="match status" value="1"/>
</dbReference>
<proteinExistence type="predicted"/>
<evidence type="ECO:0000256" key="1">
    <source>
        <dbReference type="SAM" id="SignalP"/>
    </source>
</evidence>
<accession>A0QPQ4</accession>
<reference evidence="2 3" key="1">
    <citation type="submission" date="2006-10" db="EMBL/GenBank/DDBJ databases">
        <authorList>
            <person name="Fleischmann R.D."/>
            <person name="Dodson R.J."/>
            <person name="Haft D.H."/>
            <person name="Merkel J.S."/>
            <person name="Nelson W.C."/>
            <person name="Fraser C.M."/>
        </authorList>
    </citation>
    <scope>NUCLEOTIDE SEQUENCE [LARGE SCALE GENOMIC DNA]</scope>
    <source>
        <strain evidence="3">ATCC 700084 / mc(2)155</strain>
    </source>
</reference>
<feature type="signal peptide" evidence="1">
    <location>
        <begin position="1"/>
        <end position="22"/>
    </location>
</feature>